<reference evidence="10" key="1">
    <citation type="submission" date="2016-04" db="UniProtKB">
        <authorList>
            <consortium name="WormBaseParasite"/>
        </authorList>
    </citation>
    <scope>IDENTIFICATION</scope>
</reference>
<dbReference type="InterPro" id="IPR020846">
    <property type="entry name" value="MFS_dom"/>
</dbReference>
<dbReference type="PROSITE" id="PS50850">
    <property type="entry name" value="MFS"/>
    <property type="match status" value="1"/>
</dbReference>
<dbReference type="STRING" id="318479.A0A158Q458"/>
<keyword evidence="3 5" id="KW-1133">Transmembrane helix</keyword>
<feature type="transmembrane region" description="Helical" evidence="5">
    <location>
        <begin position="213"/>
        <end position="230"/>
    </location>
</feature>
<evidence type="ECO:0000313" key="9">
    <source>
        <dbReference type="Proteomes" id="UP000274756"/>
    </source>
</evidence>
<feature type="transmembrane region" description="Helical" evidence="5">
    <location>
        <begin position="264"/>
        <end position="284"/>
    </location>
</feature>
<evidence type="ECO:0000313" key="7">
    <source>
        <dbReference type="EMBL" id="VDN50465.1"/>
    </source>
</evidence>
<name>A0A158Q458_DRAME</name>
<organism evidence="8 10">
    <name type="scientific">Dracunculus medinensis</name>
    <name type="common">Guinea worm</name>
    <dbReference type="NCBI Taxonomy" id="318479"/>
    <lineage>
        <taxon>Eukaryota</taxon>
        <taxon>Metazoa</taxon>
        <taxon>Ecdysozoa</taxon>
        <taxon>Nematoda</taxon>
        <taxon>Chromadorea</taxon>
        <taxon>Rhabditida</taxon>
        <taxon>Spirurina</taxon>
        <taxon>Dracunculoidea</taxon>
        <taxon>Dracunculidae</taxon>
        <taxon>Dracunculus</taxon>
    </lineage>
</organism>
<comment type="subcellular location">
    <subcellularLocation>
        <location evidence="1">Membrane</location>
        <topology evidence="1">Multi-pass membrane protein</topology>
    </subcellularLocation>
</comment>
<evidence type="ECO:0000259" key="6">
    <source>
        <dbReference type="PROSITE" id="PS50850"/>
    </source>
</evidence>
<evidence type="ECO:0000256" key="2">
    <source>
        <dbReference type="ARBA" id="ARBA00022692"/>
    </source>
</evidence>
<keyword evidence="2 5" id="KW-0812">Transmembrane</keyword>
<dbReference type="GO" id="GO:0016020">
    <property type="term" value="C:membrane"/>
    <property type="evidence" value="ECO:0007669"/>
    <property type="project" value="UniProtKB-SubCell"/>
</dbReference>
<dbReference type="EMBL" id="UYYG01000003">
    <property type="protein sequence ID" value="VDN50465.1"/>
    <property type="molecule type" value="Genomic_DNA"/>
</dbReference>
<feature type="transmembrane region" description="Helical" evidence="5">
    <location>
        <begin position="153"/>
        <end position="177"/>
    </location>
</feature>
<dbReference type="GO" id="GO:0022857">
    <property type="term" value="F:transmembrane transporter activity"/>
    <property type="evidence" value="ECO:0007669"/>
    <property type="project" value="InterPro"/>
</dbReference>
<evidence type="ECO:0000256" key="3">
    <source>
        <dbReference type="ARBA" id="ARBA00022989"/>
    </source>
</evidence>
<dbReference type="Gene3D" id="1.20.1250.20">
    <property type="entry name" value="MFS general substrate transporter like domains"/>
    <property type="match status" value="2"/>
</dbReference>
<feature type="transmembrane region" description="Helical" evidence="5">
    <location>
        <begin position="128"/>
        <end position="147"/>
    </location>
</feature>
<evidence type="ECO:0000256" key="1">
    <source>
        <dbReference type="ARBA" id="ARBA00004141"/>
    </source>
</evidence>
<dbReference type="PANTHER" id="PTHR24064">
    <property type="entry name" value="SOLUTE CARRIER FAMILY 22 MEMBER"/>
    <property type="match status" value="1"/>
</dbReference>
<gene>
    <name evidence="7" type="ORF">DME_LOCUS438</name>
</gene>
<dbReference type="AlphaFoldDB" id="A0A158Q458"/>
<dbReference type="InterPro" id="IPR011701">
    <property type="entry name" value="MFS"/>
</dbReference>
<dbReference type="Proteomes" id="UP000274756">
    <property type="component" value="Unassembled WGS sequence"/>
</dbReference>
<dbReference type="SUPFAM" id="SSF103473">
    <property type="entry name" value="MFS general substrate transporter"/>
    <property type="match status" value="1"/>
</dbReference>
<dbReference type="InterPro" id="IPR036259">
    <property type="entry name" value="MFS_trans_sf"/>
</dbReference>
<feature type="domain" description="Major facilitator superfamily (MFS) profile" evidence="6">
    <location>
        <begin position="13"/>
        <end position="450"/>
    </location>
</feature>
<protein>
    <submittedName>
        <fullName evidence="10">MFS domain-containing protein</fullName>
    </submittedName>
</protein>
<dbReference type="WBParaSite" id="DME_0000407401-mRNA-1">
    <property type="protein sequence ID" value="DME_0000407401-mRNA-1"/>
    <property type="gene ID" value="DME_0000407401"/>
</dbReference>
<proteinExistence type="predicted"/>
<keyword evidence="9" id="KW-1185">Reference proteome</keyword>
<evidence type="ECO:0000313" key="8">
    <source>
        <dbReference type="Proteomes" id="UP000038040"/>
    </source>
</evidence>
<dbReference type="Proteomes" id="UP000038040">
    <property type="component" value="Unplaced"/>
</dbReference>
<evidence type="ECO:0000256" key="4">
    <source>
        <dbReference type="ARBA" id="ARBA00023136"/>
    </source>
</evidence>
<feature type="transmembrane region" description="Helical" evidence="5">
    <location>
        <begin position="95"/>
        <end position="116"/>
    </location>
</feature>
<sequence length="476" mass="53756">MKSVHLHINRFHILIFVLWQLALAFVAQEVFPTFFNYYPQRLSDYKRTMNFSKKICKDDGQEQCELLSDCKNITVLKTPFYGIVEHFHLYCGDDAYSATLVATWQFLGVFCGTVIYGHVGDLLGRKPTTIIGLLIGLISGIISGFATSWKWFAVFRFVAGTSMACIVVVFSTYVMELILPEQRVFLRSFFNWGYARAILTLICFLLPRWQYTSIANACLVLPVILAIFFVPESPKWYAAKANPSLSFHPHIYTMRDLFSNKNTAFHTIPLCAIWFFGGVCTFGIDLNSKNLGGEFFLNQFIMSFSIAIIKAGIFFVDTYVPKFGRRLLFQIPQSVMLICFATISLIMIINDSLQCETSLINWTIIILNFIGISFVEVTWDALYICVAEYFPTEIRAIGTSTCSMMARVGTLLAPQIVYMASFYKPALYIAVVIVGGSSLLLSVIYLPETKGVELSSVNYLELEQSKKRSNATASLV</sequence>
<dbReference type="OrthoDB" id="3936150at2759"/>
<keyword evidence="4 5" id="KW-0472">Membrane</keyword>
<dbReference type="Pfam" id="PF07690">
    <property type="entry name" value="MFS_1"/>
    <property type="match status" value="1"/>
</dbReference>
<evidence type="ECO:0000256" key="5">
    <source>
        <dbReference type="SAM" id="Phobius"/>
    </source>
</evidence>
<feature type="transmembrane region" description="Helical" evidence="5">
    <location>
        <begin position="328"/>
        <end position="350"/>
    </location>
</feature>
<feature type="transmembrane region" description="Helical" evidence="5">
    <location>
        <begin position="189"/>
        <end position="207"/>
    </location>
</feature>
<feature type="transmembrane region" description="Helical" evidence="5">
    <location>
        <begin position="362"/>
        <end position="384"/>
    </location>
</feature>
<accession>A0A158Q458</accession>
<evidence type="ECO:0000313" key="10">
    <source>
        <dbReference type="WBParaSite" id="DME_0000407401-mRNA-1"/>
    </source>
</evidence>
<reference evidence="7 9" key="2">
    <citation type="submission" date="2018-11" db="EMBL/GenBank/DDBJ databases">
        <authorList>
            <consortium name="Pathogen Informatics"/>
        </authorList>
    </citation>
    <scope>NUCLEOTIDE SEQUENCE [LARGE SCALE GENOMIC DNA]</scope>
</reference>
<feature type="transmembrane region" description="Helical" evidence="5">
    <location>
        <begin position="426"/>
        <end position="446"/>
    </location>
</feature>
<feature type="transmembrane region" description="Helical" evidence="5">
    <location>
        <begin position="296"/>
        <end position="316"/>
    </location>
</feature>
<feature type="transmembrane region" description="Helical" evidence="5">
    <location>
        <begin position="12"/>
        <end position="35"/>
    </location>
</feature>